<dbReference type="OMA" id="SVPQDRF"/>
<feature type="domain" description="Myotubularin phosphatase" evidence="3">
    <location>
        <begin position="199"/>
        <end position="639"/>
    </location>
</feature>
<comment type="similarity">
    <text evidence="1">Belongs to the protein-tyrosine phosphatase family. Non-receptor class myotubularin subfamily.</text>
</comment>
<dbReference type="InterPro" id="IPR010569">
    <property type="entry name" value="Myotubularin-like_Pase_dom"/>
</dbReference>
<dbReference type="InterPro" id="IPR011993">
    <property type="entry name" value="PH-like_dom_sf"/>
</dbReference>
<organism evidence="4 5">
    <name type="scientific">Chiloscyllium punctatum</name>
    <name type="common">Brownbanded bambooshark</name>
    <name type="synonym">Hemiscyllium punctatum</name>
    <dbReference type="NCBI Taxonomy" id="137246"/>
    <lineage>
        <taxon>Eukaryota</taxon>
        <taxon>Metazoa</taxon>
        <taxon>Chordata</taxon>
        <taxon>Craniata</taxon>
        <taxon>Vertebrata</taxon>
        <taxon>Chondrichthyes</taxon>
        <taxon>Elasmobranchii</taxon>
        <taxon>Galeomorphii</taxon>
        <taxon>Galeoidea</taxon>
        <taxon>Orectolobiformes</taxon>
        <taxon>Hemiscylliidae</taxon>
        <taxon>Chiloscyllium</taxon>
    </lineage>
</organism>
<dbReference type="Pfam" id="PF12578">
    <property type="entry name" value="3-PAP"/>
    <property type="match status" value="1"/>
</dbReference>
<dbReference type="PROSITE" id="PS51339">
    <property type="entry name" value="PPASE_MYOTUBULARIN"/>
    <property type="match status" value="1"/>
</dbReference>
<dbReference type="STRING" id="137246.A0A401T0U5"/>
<dbReference type="InterPro" id="IPR029021">
    <property type="entry name" value="Prot-tyrosine_phosphatase-like"/>
</dbReference>
<dbReference type="InterPro" id="IPR022587">
    <property type="entry name" value="MTMR12-like_C"/>
</dbReference>
<dbReference type="SUPFAM" id="SSF50729">
    <property type="entry name" value="PH domain-like"/>
    <property type="match status" value="1"/>
</dbReference>
<reference evidence="4 5" key="1">
    <citation type="journal article" date="2018" name="Nat. Ecol. Evol.">
        <title>Shark genomes provide insights into elasmobranch evolution and the origin of vertebrates.</title>
        <authorList>
            <person name="Hara Y"/>
            <person name="Yamaguchi K"/>
            <person name="Onimaru K"/>
            <person name="Kadota M"/>
            <person name="Koyanagi M"/>
            <person name="Keeley SD"/>
            <person name="Tatsumi K"/>
            <person name="Tanaka K"/>
            <person name="Motone F"/>
            <person name="Kageyama Y"/>
            <person name="Nozu R"/>
            <person name="Adachi N"/>
            <person name="Nishimura O"/>
            <person name="Nakagawa R"/>
            <person name="Tanegashima C"/>
            <person name="Kiyatake I"/>
            <person name="Matsumoto R"/>
            <person name="Murakumo K"/>
            <person name="Nishida K"/>
            <person name="Terakita A"/>
            <person name="Kuratani S"/>
            <person name="Sato K"/>
            <person name="Hyodo S Kuraku.S."/>
        </authorList>
    </citation>
    <scope>NUCLEOTIDE SEQUENCE [LARGE SCALE GENOMIC DNA]</scope>
</reference>
<gene>
    <name evidence="4" type="ORF">chiPu_0014744</name>
</gene>
<protein>
    <recommendedName>
        <fullName evidence="3">Myotubularin phosphatase domain-containing protein</fullName>
    </recommendedName>
</protein>
<dbReference type="SUPFAM" id="SSF52799">
    <property type="entry name" value="(Phosphotyrosine protein) phosphatases II"/>
    <property type="match status" value="1"/>
</dbReference>
<keyword evidence="5" id="KW-1185">Reference proteome</keyword>
<dbReference type="OrthoDB" id="271628at2759"/>
<dbReference type="PANTHER" id="PTHR10807">
    <property type="entry name" value="MYOTUBULARIN-RELATED"/>
    <property type="match status" value="1"/>
</dbReference>
<dbReference type="PANTHER" id="PTHR10807:SF39">
    <property type="entry name" value="MYOTUBULARIN-RELATED PROTEIN 10"/>
    <property type="match status" value="1"/>
</dbReference>
<dbReference type="GO" id="GO:0005737">
    <property type="term" value="C:cytoplasm"/>
    <property type="evidence" value="ECO:0007669"/>
    <property type="project" value="TreeGrafter"/>
</dbReference>
<dbReference type="InterPro" id="IPR030564">
    <property type="entry name" value="Myotubularin"/>
</dbReference>
<feature type="binding site" evidence="2">
    <location>
        <begin position="316"/>
        <end position="317"/>
    </location>
    <ligand>
        <name>substrate</name>
    </ligand>
</feature>
<dbReference type="Pfam" id="PF06602">
    <property type="entry name" value="Myotub-related"/>
    <property type="match status" value="2"/>
</dbReference>
<dbReference type="AlphaFoldDB" id="A0A401T0U5"/>
<dbReference type="EMBL" id="BEZZ01000802">
    <property type="protein sequence ID" value="GCC36251.1"/>
    <property type="molecule type" value="Genomic_DNA"/>
</dbReference>
<dbReference type="GO" id="GO:0016020">
    <property type="term" value="C:membrane"/>
    <property type="evidence" value="ECO:0007669"/>
    <property type="project" value="TreeGrafter"/>
</dbReference>
<comment type="caution">
    <text evidence="4">The sequence shown here is derived from an EMBL/GenBank/DDBJ whole genome shotgun (WGS) entry which is preliminary data.</text>
</comment>
<name>A0A401T0U5_CHIPU</name>
<dbReference type="Gene3D" id="2.30.29.30">
    <property type="entry name" value="Pleckstrin-homology domain (PH domain)/Phosphotyrosine-binding domain (PTB)"/>
    <property type="match status" value="1"/>
</dbReference>
<dbReference type="Proteomes" id="UP000287033">
    <property type="component" value="Unassembled WGS sequence"/>
</dbReference>
<proteinExistence type="inferred from homology"/>
<accession>A0A401T0U5</accession>
<sequence>MKSSRPSFRSYLPPAESSFPSRAEVNRVCEAALLPGELVVSETSNVRKCIATDTSAHDLSGTLLCTNFKISFITKDVTPFRRGSVELALTTCAFNIPPFLHPVNDERKKRKVLGPNQRLKFKPTELIIYCKDFRIIRFRFDESVPESARKICLVIAHYSQPKDLQLLFGFAYAREKCQNSVNKVNGTDLELDGLQTSLFKAYSDWDREIKRTGASEWRVCSVNEHYATSTSLPEYFVVPSSLADEDLKQLVPSFNGDRIPMWCWHHWTGSSLVRMANIKPGPKLRKHNTRILKAIAQSHPDKSEVFKSDLDKSLPNISEVQAALMRLKQLCINDLFEETDEKWLSLLENTRWLEYIRLFLKHSAELAQWMYSENISVIIHEEEGRDLNCVIASIMQVMLDPHFRTILGFQSLIQKEWVVAGYRFLDRCNHLGDSEKHESPLFLLFLDCVWQLLQQFPAAFEFTETYLTVLYDSLRIPLFGTFLFNSPYQQMQQSQDFATNGNLHCEGKSVELPPVWDWFLQFTAKDLTLFNNPLYIGKSVTCVQNGTIKSFKRAKKNSSSSSIYSVYTMKNGKLSDQHDFFPRRNSLQRPSPDLMQLNESHDRNMERYFRDWYSKPLDLHGIILPHLSSAHTQLWKQCYLRWIPEAQITNGGFISAFHKISILADDIETLQQRVRQYWCDPCLTSFPDSYSHRMYFQAKDFSEVPGTLDCFSSSFPFSPVGNLCRRSILGTPLSKFLLTGAKTWPSTETLANDE</sequence>
<evidence type="ECO:0000256" key="2">
    <source>
        <dbReference type="PIRSR" id="PIRSR630564-2"/>
    </source>
</evidence>
<evidence type="ECO:0000313" key="4">
    <source>
        <dbReference type="EMBL" id="GCC36251.1"/>
    </source>
</evidence>
<evidence type="ECO:0000256" key="1">
    <source>
        <dbReference type="ARBA" id="ARBA00007471"/>
    </source>
</evidence>
<dbReference type="GO" id="GO:0046856">
    <property type="term" value="P:phosphatidylinositol dephosphorylation"/>
    <property type="evidence" value="ECO:0007669"/>
    <property type="project" value="TreeGrafter"/>
</dbReference>
<evidence type="ECO:0000259" key="3">
    <source>
        <dbReference type="PROSITE" id="PS51339"/>
    </source>
</evidence>
<evidence type="ECO:0000313" key="5">
    <source>
        <dbReference type="Proteomes" id="UP000287033"/>
    </source>
</evidence>